<dbReference type="EMBL" id="QBMP01000034">
    <property type="protein sequence ID" value="PZO58538.1"/>
    <property type="molecule type" value="Genomic_DNA"/>
</dbReference>
<gene>
    <name evidence="1" type="ORF">DCF15_05380</name>
</gene>
<accession>A0A2W4ZUF3</accession>
<reference evidence="2" key="1">
    <citation type="submission" date="2018-04" db="EMBL/GenBank/DDBJ databases">
        <authorList>
            <person name="Cornet L."/>
        </authorList>
    </citation>
    <scope>NUCLEOTIDE SEQUENCE [LARGE SCALE GENOMIC DNA]</scope>
</reference>
<name>A0A2W4ZUF3_9CYAN</name>
<dbReference type="Proteomes" id="UP000249794">
    <property type="component" value="Unassembled WGS sequence"/>
</dbReference>
<evidence type="ECO:0000313" key="2">
    <source>
        <dbReference type="Proteomes" id="UP000249794"/>
    </source>
</evidence>
<organism evidence="1 2">
    <name type="scientific">Phormidesmis priestleyi</name>
    <dbReference type="NCBI Taxonomy" id="268141"/>
    <lineage>
        <taxon>Bacteria</taxon>
        <taxon>Bacillati</taxon>
        <taxon>Cyanobacteriota</taxon>
        <taxon>Cyanophyceae</taxon>
        <taxon>Leptolyngbyales</taxon>
        <taxon>Leptolyngbyaceae</taxon>
        <taxon>Phormidesmis</taxon>
    </lineage>
</organism>
<reference evidence="1 2" key="2">
    <citation type="submission" date="2018-06" db="EMBL/GenBank/DDBJ databases">
        <title>Metagenomic assembly of (sub)arctic Cyanobacteria and their associated microbiome from non-axenic cultures.</title>
        <authorList>
            <person name="Baurain D."/>
        </authorList>
    </citation>
    <scope>NUCLEOTIDE SEQUENCE [LARGE SCALE GENOMIC DNA]</scope>
    <source>
        <strain evidence="1">ULC027bin1</strain>
    </source>
</reference>
<comment type="caution">
    <text evidence="1">The sequence shown here is derived from an EMBL/GenBank/DDBJ whole genome shotgun (WGS) entry which is preliminary data.</text>
</comment>
<evidence type="ECO:0000313" key="1">
    <source>
        <dbReference type="EMBL" id="PZO58538.1"/>
    </source>
</evidence>
<proteinExistence type="predicted"/>
<protein>
    <submittedName>
        <fullName evidence="1">Uncharacterized protein</fullName>
    </submittedName>
</protein>
<dbReference type="AlphaFoldDB" id="A0A2W4ZUF3"/>
<sequence length="157" mass="18041">MVAVEEIGWNKRALLSQVIASYCFAHRQYYQSAALADAEARGFNEKTFSLYFDLCSRWEDLPEYLVSRPEFEPSPLSKVIDVGGEENRRSYNGLRTSALNSAILRVATFVERANAGKTVSRILQWHFDRYWSTYQYQLLAAEQHTFSPTTPTEGEQL</sequence>